<dbReference type="GO" id="GO:0006310">
    <property type="term" value="P:DNA recombination"/>
    <property type="evidence" value="ECO:0007669"/>
    <property type="project" value="UniProtKB-KW"/>
</dbReference>
<evidence type="ECO:0000256" key="1">
    <source>
        <dbReference type="ARBA" id="ARBA00011353"/>
    </source>
</evidence>
<dbReference type="EMBL" id="AHHD01000823">
    <property type="protein sequence ID" value="EKG09008.1"/>
    <property type="molecule type" value="Genomic_DNA"/>
</dbReference>
<dbReference type="GO" id="GO:0005634">
    <property type="term" value="C:nucleus"/>
    <property type="evidence" value="ECO:0007669"/>
    <property type="project" value="UniProtKB-ARBA"/>
</dbReference>
<dbReference type="PANTHER" id="PTHR37984:SF5">
    <property type="entry name" value="PROTEIN NYNRIN-LIKE"/>
    <property type="match status" value="1"/>
</dbReference>
<dbReference type="InterPro" id="IPR050951">
    <property type="entry name" value="Retrovirus_Pol_polyprotein"/>
</dbReference>
<dbReference type="Gene3D" id="3.30.420.10">
    <property type="entry name" value="Ribonuclease H-like superfamily/Ribonuclease H"/>
    <property type="match status" value="1"/>
</dbReference>
<evidence type="ECO:0000256" key="3">
    <source>
        <dbReference type="ARBA" id="ARBA00022679"/>
    </source>
</evidence>
<dbReference type="GO" id="GO:0003677">
    <property type="term" value="F:DNA binding"/>
    <property type="evidence" value="ECO:0007669"/>
    <property type="project" value="UniProtKB-KW"/>
</dbReference>
<dbReference type="InterPro" id="IPR043128">
    <property type="entry name" value="Rev_trsase/Diguanyl_cyclase"/>
</dbReference>
<evidence type="ECO:0000256" key="4">
    <source>
        <dbReference type="ARBA" id="ARBA00022695"/>
    </source>
</evidence>
<keyword evidence="2" id="KW-0645">Protease</keyword>
<evidence type="ECO:0000256" key="11">
    <source>
        <dbReference type="ARBA" id="ARBA00022884"/>
    </source>
</evidence>
<dbReference type="InterPro" id="IPR016197">
    <property type="entry name" value="Chromo-like_dom_sf"/>
</dbReference>
<dbReference type="GO" id="GO:0003964">
    <property type="term" value="F:RNA-directed DNA polymerase activity"/>
    <property type="evidence" value="ECO:0007669"/>
    <property type="project" value="UniProtKB-KW"/>
</dbReference>
<keyword evidence="13 19" id="KW-0695">RNA-directed DNA polymerase</keyword>
<dbReference type="OrthoDB" id="5599418at2759"/>
<feature type="compositionally biased region" description="Basic and acidic residues" evidence="17">
    <location>
        <begin position="2034"/>
        <end position="2048"/>
    </location>
</feature>
<feature type="compositionally biased region" description="Polar residues" evidence="17">
    <location>
        <begin position="581"/>
        <end position="593"/>
    </location>
</feature>
<dbReference type="InterPro" id="IPR000477">
    <property type="entry name" value="RT_dom"/>
</dbReference>
<gene>
    <name evidence="19" type="ORF">MPH_14021</name>
</gene>
<dbReference type="CDD" id="cd00303">
    <property type="entry name" value="retropepsin_like"/>
    <property type="match status" value="1"/>
</dbReference>
<evidence type="ECO:0000256" key="7">
    <source>
        <dbReference type="ARBA" id="ARBA00022750"/>
    </source>
</evidence>
<evidence type="ECO:0000256" key="16">
    <source>
        <dbReference type="ARBA" id="ARBA00023172"/>
    </source>
</evidence>
<dbReference type="InParanoid" id="K2R4A2"/>
<dbReference type="Proteomes" id="UP000007129">
    <property type="component" value="Unassembled WGS sequence"/>
</dbReference>
<keyword evidence="7" id="KW-0064">Aspartyl protease</keyword>
<dbReference type="SUPFAM" id="SSF56672">
    <property type="entry name" value="DNA/RNA polymerases"/>
    <property type="match status" value="1"/>
</dbReference>
<comment type="caution">
    <text evidence="19">The sequence shown here is derived from an EMBL/GenBank/DDBJ whole genome shotgun (WGS) entry which is preliminary data.</text>
</comment>
<dbReference type="GO" id="GO:0046872">
    <property type="term" value="F:metal ion binding"/>
    <property type="evidence" value="ECO:0007669"/>
    <property type="project" value="UniProtKB-KW"/>
</dbReference>
<dbReference type="InterPro" id="IPR041373">
    <property type="entry name" value="RT_RNaseH"/>
</dbReference>
<feature type="compositionally biased region" description="Low complexity" evidence="17">
    <location>
        <begin position="546"/>
        <end position="558"/>
    </location>
</feature>
<dbReference type="GO" id="GO:0015074">
    <property type="term" value="P:DNA integration"/>
    <property type="evidence" value="ECO:0007669"/>
    <property type="project" value="UniProtKB-KW"/>
</dbReference>
<evidence type="ECO:0000256" key="8">
    <source>
        <dbReference type="ARBA" id="ARBA00022759"/>
    </source>
</evidence>
<dbReference type="Pfam" id="PF24626">
    <property type="entry name" value="SH3_Tf2-1"/>
    <property type="match status" value="1"/>
</dbReference>
<evidence type="ECO:0000259" key="18">
    <source>
        <dbReference type="PROSITE" id="PS50994"/>
    </source>
</evidence>
<dbReference type="InterPro" id="IPR056924">
    <property type="entry name" value="SH3_Tf2-1"/>
</dbReference>
<dbReference type="InterPro" id="IPR036397">
    <property type="entry name" value="RNaseH_sf"/>
</dbReference>
<evidence type="ECO:0000256" key="15">
    <source>
        <dbReference type="ARBA" id="ARBA00023125"/>
    </source>
</evidence>
<keyword evidence="14" id="KW-0239">DNA-directed DNA polymerase</keyword>
<dbReference type="GO" id="GO:0004519">
    <property type="term" value="F:endonuclease activity"/>
    <property type="evidence" value="ECO:0007669"/>
    <property type="project" value="UniProtKB-KW"/>
</dbReference>
<dbReference type="Gene3D" id="1.10.340.70">
    <property type="match status" value="1"/>
</dbReference>
<organism evidence="19 20">
    <name type="scientific">Macrophomina phaseolina (strain MS6)</name>
    <name type="common">Charcoal rot fungus</name>
    <dbReference type="NCBI Taxonomy" id="1126212"/>
    <lineage>
        <taxon>Eukaryota</taxon>
        <taxon>Fungi</taxon>
        <taxon>Dikarya</taxon>
        <taxon>Ascomycota</taxon>
        <taxon>Pezizomycotina</taxon>
        <taxon>Dothideomycetes</taxon>
        <taxon>Dothideomycetes incertae sedis</taxon>
        <taxon>Botryosphaeriales</taxon>
        <taxon>Botryosphaeriaceae</taxon>
        <taxon>Macrophomina</taxon>
    </lineage>
</organism>
<keyword evidence="8" id="KW-0255">Endonuclease</keyword>
<accession>K2R4A2</accession>
<dbReference type="Pfam" id="PF00078">
    <property type="entry name" value="RVT_1"/>
    <property type="match status" value="1"/>
</dbReference>
<dbReference type="PROSITE" id="PS50994">
    <property type="entry name" value="INTEGRASE"/>
    <property type="match status" value="1"/>
</dbReference>
<dbReference type="GO" id="GO:0004190">
    <property type="term" value="F:aspartic-type endopeptidase activity"/>
    <property type="evidence" value="ECO:0007669"/>
    <property type="project" value="UniProtKB-KW"/>
</dbReference>
<reference evidence="19 20" key="1">
    <citation type="journal article" date="2012" name="BMC Genomics">
        <title>Tools to kill: Genome of one of the most destructive plant pathogenic fungi Macrophomina phaseolina.</title>
        <authorList>
            <person name="Islam M.S."/>
            <person name="Haque M.S."/>
            <person name="Islam M.M."/>
            <person name="Emdad E.M."/>
            <person name="Halim A."/>
            <person name="Hossen Q.M.M."/>
            <person name="Hossain M.Z."/>
            <person name="Ahmed B."/>
            <person name="Rahim S."/>
            <person name="Rahman M.S."/>
            <person name="Alam M.M."/>
            <person name="Hou S."/>
            <person name="Wan X."/>
            <person name="Saito J.A."/>
            <person name="Alam M."/>
        </authorList>
    </citation>
    <scope>NUCLEOTIDE SEQUENCE [LARGE SCALE GENOMIC DNA]</scope>
    <source>
        <strain evidence="19 20">MS6</strain>
    </source>
</reference>
<dbReference type="GO" id="GO:0003723">
    <property type="term" value="F:RNA binding"/>
    <property type="evidence" value="ECO:0007669"/>
    <property type="project" value="UniProtKB-KW"/>
</dbReference>
<protein>
    <submittedName>
        <fullName evidence="19">Reverse transcriptase</fullName>
    </submittedName>
</protein>
<dbReference type="SUPFAM" id="SSF53098">
    <property type="entry name" value="Ribonuclease H-like"/>
    <property type="match status" value="1"/>
</dbReference>
<evidence type="ECO:0000256" key="2">
    <source>
        <dbReference type="ARBA" id="ARBA00022670"/>
    </source>
</evidence>
<keyword evidence="15" id="KW-0238">DNA-binding</keyword>
<dbReference type="VEuPathDB" id="FungiDB:MPH_14021"/>
<dbReference type="Gene3D" id="3.10.10.10">
    <property type="entry name" value="HIV Type 1 Reverse Transcriptase, subunit A, domain 1"/>
    <property type="match status" value="1"/>
</dbReference>
<dbReference type="PANTHER" id="PTHR37984">
    <property type="entry name" value="PROTEIN CBG26694"/>
    <property type="match status" value="1"/>
</dbReference>
<feature type="non-terminal residue" evidence="19">
    <location>
        <position position="1"/>
    </location>
</feature>
<keyword evidence="3" id="KW-0808">Transferase</keyword>
<dbReference type="InterPro" id="IPR012337">
    <property type="entry name" value="RNaseH-like_sf"/>
</dbReference>
<evidence type="ECO:0000256" key="9">
    <source>
        <dbReference type="ARBA" id="ARBA00022801"/>
    </source>
</evidence>
<dbReference type="CDD" id="cd01647">
    <property type="entry name" value="RT_LTR"/>
    <property type="match status" value="1"/>
</dbReference>
<dbReference type="GO" id="GO:0003887">
    <property type="term" value="F:DNA-directed DNA polymerase activity"/>
    <property type="evidence" value="ECO:0007669"/>
    <property type="project" value="UniProtKB-KW"/>
</dbReference>
<evidence type="ECO:0000256" key="5">
    <source>
        <dbReference type="ARBA" id="ARBA00022722"/>
    </source>
</evidence>
<dbReference type="InterPro" id="IPR001584">
    <property type="entry name" value="Integrase_cat-core"/>
</dbReference>
<feature type="compositionally biased region" description="Polar residues" evidence="17">
    <location>
        <begin position="51"/>
        <end position="70"/>
    </location>
</feature>
<keyword evidence="5" id="KW-0540">Nuclease</keyword>
<comment type="subunit">
    <text evidence="1">Component of the NuA4 histone acetyltransferase complex.</text>
</comment>
<dbReference type="CDD" id="cd09274">
    <property type="entry name" value="RNase_HI_RT_Ty3"/>
    <property type="match status" value="1"/>
</dbReference>
<keyword evidence="10" id="KW-0460">Magnesium</keyword>
<keyword evidence="11" id="KW-0694">RNA-binding</keyword>
<dbReference type="Pfam" id="PF17921">
    <property type="entry name" value="Integrase_H2C2"/>
    <property type="match status" value="1"/>
</dbReference>
<dbReference type="GO" id="GO:0006508">
    <property type="term" value="P:proteolysis"/>
    <property type="evidence" value="ECO:0007669"/>
    <property type="project" value="UniProtKB-KW"/>
</dbReference>
<keyword evidence="9" id="KW-0378">Hydrolase</keyword>
<proteinExistence type="predicted"/>
<dbReference type="Gene3D" id="3.30.70.270">
    <property type="match status" value="2"/>
</dbReference>
<sequence length="2087" mass="235314">NPSSPPDRAQRVTLGPTKLLTTRTWNVRASASITTSGSRRRPISPLGYPTLQPSSSPTRLRSPGQSPSGLSTIQAAVSQKFIASAQRQHLACIIASLHPLHYNVSPFAAYHPSSVTMSETPDDPEGPSYEILLNEPPSLEGNTDAIDEARQLYSIYLAHRDKNGSTDPRGALLPFFVYQYDEDATEDDDAIGTIDLRNRRLPSVNDFNRSVNIFFRNTDSYWSLLQDNQSYLRTYEKAKILQQDTKNRRRNRRTSPAPIETNDPAAAVEQLARDAAAQSNNIDGLIALFGQFITSQNEAHRQQLEALTGIKQKTNTSSDSRFRIDYVGVFHPDLATEAAAASDVTTQGSTVIFRDVDLFLDSAQQAGYTHGNGLIAQHLHLCLRGSAATWYATVDIPTKRQLAEDIHLWRQTLENRFRMTIAQAGEKYDTQKYTVKDASEGHDPYTYVMAIERYGRVQGMPTYVAMSRAWRGLDVTLRRDVDEPNSTTTATQFAETLRRKLPIWKELYASYGRSRYARSDNQDSVTNARRHQATDYSAWRKEQGLAAPAGARATPPATSKALPPPTRNTYRQPYNPLVNPPRQQQHYTAQPQPRDQPYFGQPRQQTNQLPPQVPLKPKELSRNPAQTFHAEAERPETPENTPEGDPQAYYADVEAPENDDDPLDDHRYFVYTHSAQAMPTKDLEPDMNVLRQAGIGCYLKQHIPTDSQPQISEDAEEIAFTAKPEPRQGLGYRRWFVARIQAALTRTGKLYWITPDSGCNITLIDRQFLLHERPGVTLLDAPTPISVRPVGNEIVQTSQYVTIDIFVPGTKMNRYGGSPNSFARVTIEAYIVDNLDANLLLANDTLGPLQAILDFKRRTFALGATNLIAPMKVEVRTKATPVDRPLKVLQPLTIPAYAAVQVPVKANHRGLPDRDYITEPVTPGVIPHLTDKDVNFVVIANPTAQERRLQRNATVARLRDDIVAEVSAWHGEATGHHIARMTAAAAKEEALSENRQLTPLERCLDLKVTVYGTDNQALAYQRIVNDFPDLWKDRGIVNLPSDQWMPVPLVNDWNVAGSKLAHKVYPLSAEDKKLVDEKFDAMHEQGRMSWVDEPTPFGFPVFVVWRTVPTGSGADRRMVRKGRVVVDIRGLNKVTTTDAYPLPLQQDIIRALADCPFISTVDAASFFHQWPVKEDDRHKLTVISHRGQERYNVATMGFKNSPSYVQRQMDRILRPHQEYARCYIDDIVIFSKTFKDHLAHLRTVLGLLDSHNITLDPKKSFLGYPSVPLLGQRVDAFGMTTSEEKLRAISELKFPQNLNDLEIYIGLTGYMRQYVPHYAAKIEPLQHLKTELLQKAPKQGGARAQYTRHTPIEPTTEQLQAYEAVQSAFAQPTTLAHHAPDRQLYIDLDASKKRGFGVVAYHISGDPTETDQIKRSRIEPVLFLSRMLTGAESRYWPTELEIAGLCWAVRKLSTMIRTAKKPPIVFTDHSAAPAIAKQTSLTTSSVDKLNMRLIRASQYLSQYQLDLRYKPGKQHVIPDALSRLPAAEEAIGPGSELDDLTALCATAWDEVTAEAGVYSFSAAHVEMSASFKNALRLAYEEDKHYSQMLPHLREDTSESLTPQYVLRDDLIYHVDAHDGRLRLCIPKSLQGEIFAAAHDQQAHAGFHRAHERLRASYYVRKLDRQLRNYIRYCRICQTTQTRRETRHGELMPIQAPATPFHTITIDIVVALPVCDNFDAFMSVTDKFSKRVTFVPGRTDWSAHQWAIALIKELADWGIPLAIISDRDSKFVSDLWRQIFKALGVKLLLTTSWHPESDGQSERTNQTAEIALRYHLSTKPDAKWTELLPTIRAVMNNSTSAATGRSPNEILYGFKLREGLDLAVPHNNNEAPEALRDLHRQEAADCIAWAQMKMKLLYDSRHKPIHLKEGDMAYIDLHKGYKALSHANRKFSAQRMGPFRVIRARGNQAYELDLPNGLLINPVISIASLTPAPNGPDPFGRRQEPWHPPAVNEEGDTEILLIDGRRQRRGRGKYLEYHVRFKGYDDEPGEWVREDMITQEAKDEYDAKHPRPSLPKDAPKETSAAPVPEQPAKRKRGRPRKNPLPSQA</sequence>
<feature type="region of interest" description="Disordered" evidence="17">
    <location>
        <begin position="243"/>
        <end position="263"/>
    </location>
</feature>
<dbReference type="InterPro" id="IPR041588">
    <property type="entry name" value="Integrase_H2C2"/>
</dbReference>
<keyword evidence="12" id="KW-0229">DNA integration</keyword>
<dbReference type="eggNOG" id="KOG0017">
    <property type="taxonomic scope" value="Eukaryota"/>
</dbReference>
<keyword evidence="4" id="KW-0548">Nucleotidyltransferase</keyword>
<feature type="domain" description="Integrase catalytic" evidence="18">
    <location>
        <begin position="1695"/>
        <end position="1854"/>
    </location>
</feature>
<keyword evidence="16" id="KW-0233">DNA recombination</keyword>
<feature type="region of interest" description="Disordered" evidence="17">
    <location>
        <begin position="517"/>
        <end position="648"/>
    </location>
</feature>
<dbReference type="SUPFAM" id="SSF54160">
    <property type="entry name" value="Chromo domain-like"/>
    <property type="match status" value="1"/>
</dbReference>
<evidence type="ECO:0000256" key="13">
    <source>
        <dbReference type="ARBA" id="ARBA00022918"/>
    </source>
</evidence>
<feature type="region of interest" description="Disordered" evidence="17">
    <location>
        <begin position="2034"/>
        <end position="2087"/>
    </location>
</feature>
<dbReference type="STRING" id="1126212.K2R4A2"/>
<evidence type="ECO:0000256" key="14">
    <source>
        <dbReference type="ARBA" id="ARBA00022932"/>
    </source>
</evidence>
<evidence type="ECO:0000256" key="12">
    <source>
        <dbReference type="ARBA" id="ARBA00022908"/>
    </source>
</evidence>
<name>K2R4A2_MACPH</name>
<dbReference type="Pfam" id="PF17917">
    <property type="entry name" value="RT_RNaseH"/>
    <property type="match status" value="1"/>
</dbReference>
<keyword evidence="6" id="KW-0479">Metal-binding</keyword>
<dbReference type="HOGENOM" id="CLU_000879_0_0_1"/>
<feature type="region of interest" description="Disordered" evidence="17">
    <location>
        <begin position="31"/>
        <end position="70"/>
    </location>
</feature>
<evidence type="ECO:0000313" key="20">
    <source>
        <dbReference type="Proteomes" id="UP000007129"/>
    </source>
</evidence>
<evidence type="ECO:0000256" key="10">
    <source>
        <dbReference type="ARBA" id="ARBA00022842"/>
    </source>
</evidence>
<evidence type="ECO:0000313" key="19">
    <source>
        <dbReference type="EMBL" id="EKG09008.1"/>
    </source>
</evidence>
<evidence type="ECO:0000256" key="17">
    <source>
        <dbReference type="SAM" id="MobiDB-lite"/>
    </source>
</evidence>
<evidence type="ECO:0000256" key="6">
    <source>
        <dbReference type="ARBA" id="ARBA00022723"/>
    </source>
</evidence>
<dbReference type="InterPro" id="IPR043502">
    <property type="entry name" value="DNA/RNA_pol_sf"/>
</dbReference>